<dbReference type="RefSeq" id="WP_108688547.1">
    <property type="nucleotide sequence ID" value="NZ_QCYK01000003.1"/>
</dbReference>
<organism evidence="4 5">
    <name type="scientific">Chitinophaga parva</name>
    <dbReference type="NCBI Taxonomy" id="2169414"/>
    <lineage>
        <taxon>Bacteria</taxon>
        <taxon>Pseudomonadati</taxon>
        <taxon>Bacteroidota</taxon>
        <taxon>Chitinophagia</taxon>
        <taxon>Chitinophagales</taxon>
        <taxon>Chitinophagaceae</taxon>
        <taxon>Chitinophaga</taxon>
    </lineage>
</organism>
<dbReference type="InterPro" id="IPR013736">
    <property type="entry name" value="Xaa-Pro_dipept_C"/>
</dbReference>
<keyword evidence="2" id="KW-0732">Signal</keyword>
<dbReference type="InterPro" id="IPR005674">
    <property type="entry name" value="CocE/Ser_esterase"/>
</dbReference>
<comment type="caution">
    <text evidence="4">The sequence shown here is derived from an EMBL/GenBank/DDBJ whole genome shotgun (WGS) entry which is preliminary data.</text>
</comment>
<proteinExistence type="predicted"/>
<dbReference type="GO" id="GO:0008239">
    <property type="term" value="F:dipeptidyl-peptidase activity"/>
    <property type="evidence" value="ECO:0007669"/>
    <property type="project" value="InterPro"/>
</dbReference>
<dbReference type="SUPFAM" id="SSF49785">
    <property type="entry name" value="Galactose-binding domain-like"/>
    <property type="match status" value="1"/>
</dbReference>
<dbReference type="InterPro" id="IPR000383">
    <property type="entry name" value="Xaa-Pro-like_dom"/>
</dbReference>
<dbReference type="Gene3D" id="3.40.50.1820">
    <property type="entry name" value="alpha/beta hydrolase"/>
    <property type="match status" value="1"/>
</dbReference>
<dbReference type="SMART" id="SM00939">
    <property type="entry name" value="PepX_C"/>
    <property type="match status" value="1"/>
</dbReference>
<dbReference type="NCBIfam" id="TIGR00976">
    <property type="entry name" value="CocE_NonD"/>
    <property type="match status" value="1"/>
</dbReference>
<dbReference type="Proteomes" id="UP000244450">
    <property type="component" value="Unassembled WGS sequence"/>
</dbReference>
<sequence>MKRIFHLALLCLFLAHSGWAQSAPQANIDSTYLVKDSILLTTPDGAALSVMVVRKRAIKVPLPAVLYFTIYTNPARYLKEAKDIADRGYVGVVAETRGKHLSPDAILPYEHEVNDVNVVIDWISKQPWCNGGVGMYGGSYVGFAQWAATKHLHPALKTIVPYVAAIPGQGLPMENNVFLNANYQWAFYVTHNRYLDTAVNNDEERWRRMRNTWFASGAAYRSIDSIDGEANPLLQRWLQHPAYDAYWQHMVPYKEDFANINIPVLTIEGYYDDGQISGLHYMREHVRYNKNAEHYLVIGPYDHFGTQVGGRPVLRGYKVDSVALINTREITFQWLDYILRNGPKPAILKDKVNYEVMGANEWRHAPSLEKMSDTTLTFYLSNKPAAGNYQLVSSRPARTGAVLQTVDLADRTRFNNDYYPAPLIRERLSRSTGLYFISQPFDKPVVVNGAFYGHLKAVINKKDMNFGVTLYEVTPDGQYFELSYFLGCASYAKDPTKRQLLEPGRIADIPFTETRLVSRQLRKGSRLLVMLDIDKNPFAEINYGTGKDVSTETIADAGAPLKIRWLSDSYICVPVNTEEQ</sequence>
<feature type="chain" id="PRO_5015662328" evidence="2">
    <location>
        <begin position="23"/>
        <end position="580"/>
    </location>
</feature>
<name>A0A2T7BCK6_9BACT</name>
<keyword evidence="5" id="KW-1185">Reference proteome</keyword>
<dbReference type="InterPro" id="IPR008979">
    <property type="entry name" value="Galactose-bd-like_sf"/>
</dbReference>
<feature type="domain" description="Xaa-Pro dipeptidyl-peptidase C-terminal" evidence="3">
    <location>
        <begin position="332"/>
        <end position="564"/>
    </location>
</feature>
<keyword evidence="1" id="KW-0378">Hydrolase</keyword>
<dbReference type="AlphaFoldDB" id="A0A2T7BCK6"/>
<protein>
    <submittedName>
        <fullName evidence="4">Peptidase S15</fullName>
    </submittedName>
</protein>
<dbReference type="Pfam" id="PF08530">
    <property type="entry name" value="PepX_C"/>
    <property type="match status" value="1"/>
</dbReference>
<evidence type="ECO:0000259" key="3">
    <source>
        <dbReference type="SMART" id="SM00939"/>
    </source>
</evidence>
<gene>
    <name evidence="4" type="ORF">DCC81_20470</name>
</gene>
<dbReference type="InterPro" id="IPR029058">
    <property type="entry name" value="AB_hydrolase_fold"/>
</dbReference>
<dbReference type="Gene3D" id="2.60.120.260">
    <property type="entry name" value="Galactose-binding domain-like"/>
    <property type="match status" value="1"/>
</dbReference>
<dbReference type="SUPFAM" id="SSF53474">
    <property type="entry name" value="alpha/beta-Hydrolases"/>
    <property type="match status" value="1"/>
</dbReference>
<evidence type="ECO:0000313" key="5">
    <source>
        <dbReference type="Proteomes" id="UP000244450"/>
    </source>
</evidence>
<dbReference type="EMBL" id="QCYK01000003">
    <property type="protein sequence ID" value="PUZ22802.1"/>
    <property type="molecule type" value="Genomic_DNA"/>
</dbReference>
<dbReference type="Gene3D" id="1.10.3020.10">
    <property type="entry name" value="alpha-amino acid ester hydrolase ( Helical cap domain)"/>
    <property type="match status" value="1"/>
</dbReference>
<reference evidence="4 5" key="1">
    <citation type="submission" date="2018-04" db="EMBL/GenBank/DDBJ databases">
        <title>Chitinophaga fuyangensis sp. nov., isolated from soil in a chemical factory.</title>
        <authorList>
            <person name="Chen K."/>
        </authorList>
    </citation>
    <scope>NUCLEOTIDE SEQUENCE [LARGE SCALE GENOMIC DNA]</scope>
    <source>
        <strain evidence="4 5">LY-1</strain>
    </source>
</reference>
<evidence type="ECO:0000256" key="2">
    <source>
        <dbReference type="SAM" id="SignalP"/>
    </source>
</evidence>
<evidence type="ECO:0000313" key="4">
    <source>
        <dbReference type="EMBL" id="PUZ22802.1"/>
    </source>
</evidence>
<feature type="signal peptide" evidence="2">
    <location>
        <begin position="1"/>
        <end position="22"/>
    </location>
</feature>
<dbReference type="OrthoDB" id="319764at2"/>
<evidence type="ECO:0000256" key="1">
    <source>
        <dbReference type="ARBA" id="ARBA00022801"/>
    </source>
</evidence>
<accession>A0A2T7BCK6</accession>
<dbReference type="Pfam" id="PF02129">
    <property type="entry name" value="Peptidase_S15"/>
    <property type="match status" value="1"/>
</dbReference>